<sequence>MKVTLKWVYTKSKLPNVPFTSEEMDGEIAIQIAGDLEKLGRAKEILFIDEIGQEWTKKQFLKLHEKVKDEPHDCVVLFDGSHVPGETAAGAGAVVYYKQNGKTFRARYNERFDLIEDNNEAEYCALYAACLRLEEIGVKHQRIMIKGDSQVVLNQLSGEWPCFDEALNRWLDRIENKLKELGLEFEVQPVNRKANEEAHRLAQQALQGTFINSQMEMPAGG</sequence>
<dbReference type="NCBIfam" id="NF005822">
    <property type="entry name" value="PRK07708.1"/>
    <property type="match status" value="1"/>
</dbReference>
<accession>A0A2S7N4L9</accession>
<dbReference type="Proteomes" id="UP000239663">
    <property type="component" value="Unassembled WGS sequence"/>
</dbReference>
<organism evidence="2 3">
    <name type="scientific">Pradoshia eiseniae</name>
    <dbReference type="NCBI Taxonomy" id="2064768"/>
    <lineage>
        <taxon>Bacteria</taxon>
        <taxon>Bacillati</taxon>
        <taxon>Bacillota</taxon>
        <taxon>Bacilli</taxon>
        <taxon>Bacillales</taxon>
        <taxon>Bacillaceae</taxon>
        <taxon>Pradoshia</taxon>
    </lineage>
</organism>
<dbReference type="RefSeq" id="WP_104848074.1">
    <property type="nucleotide sequence ID" value="NZ_PKOZ01000001.1"/>
</dbReference>
<gene>
    <name evidence="2" type="ORF">CYL18_03620</name>
</gene>
<name>A0A2S7N4L9_9BACI</name>
<dbReference type="CDD" id="cd09279">
    <property type="entry name" value="RNase_HI_like"/>
    <property type="match status" value="1"/>
</dbReference>
<evidence type="ECO:0000313" key="2">
    <source>
        <dbReference type="EMBL" id="PQD96979.1"/>
    </source>
</evidence>
<comment type="caution">
    <text evidence="2">The sequence shown here is derived from an EMBL/GenBank/DDBJ whole genome shotgun (WGS) entry which is preliminary data.</text>
</comment>
<dbReference type="SUPFAM" id="SSF53098">
    <property type="entry name" value="Ribonuclease H-like"/>
    <property type="match status" value="1"/>
</dbReference>
<dbReference type="PROSITE" id="PS50879">
    <property type="entry name" value="RNASE_H_1"/>
    <property type="match status" value="1"/>
</dbReference>
<protein>
    <recommendedName>
        <fullName evidence="1">RNase H type-1 domain-containing protein</fullName>
    </recommendedName>
</protein>
<dbReference type="Gene3D" id="3.30.420.10">
    <property type="entry name" value="Ribonuclease H-like superfamily/Ribonuclease H"/>
    <property type="match status" value="1"/>
</dbReference>
<dbReference type="OrthoDB" id="2680098at2"/>
<dbReference type="PANTHER" id="PTHR47723">
    <property type="entry name" value="OS05G0353850 PROTEIN"/>
    <property type="match status" value="1"/>
</dbReference>
<dbReference type="Pfam" id="PF13456">
    <property type="entry name" value="RVT_3"/>
    <property type="match status" value="1"/>
</dbReference>
<dbReference type="GO" id="GO:0004523">
    <property type="term" value="F:RNA-DNA hybrid ribonuclease activity"/>
    <property type="evidence" value="ECO:0007669"/>
    <property type="project" value="InterPro"/>
</dbReference>
<feature type="domain" description="RNase H type-1" evidence="1">
    <location>
        <begin position="70"/>
        <end position="207"/>
    </location>
</feature>
<dbReference type="InterPro" id="IPR002156">
    <property type="entry name" value="RNaseH_domain"/>
</dbReference>
<keyword evidence="3" id="KW-1185">Reference proteome</keyword>
<dbReference type="GO" id="GO:0003676">
    <property type="term" value="F:nucleic acid binding"/>
    <property type="evidence" value="ECO:0007669"/>
    <property type="project" value="InterPro"/>
</dbReference>
<evidence type="ECO:0000259" key="1">
    <source>
        <dbReference type="PROSITE" id="PS50879"/>
    </source>
</evidence>
<dbReference type="InterPro" id="IPR012337">
    <property type="entry name" value="RNaseH-like_sf"/>
</dbReference>
<reference evidence="2 3" key="1">
    <citation type="submission" date="2017-12" db="EMBL/GenBank/DDBJ databases">
        <title>Taxonomic description and draft genome of Pradoshia cofamensis Gen. nov., sp. nov., a thermotolerant bacillale isolated from anterior gut of earthworm Eisenia fetida.</title>
        <authorList>
            <person name="Saha T."/>
            <person name="Chakraborty R."/>
        </authorList>
    </citation>
    <scope>NUCLEOTIDE SEQUENCE [LARGE SCALE GENOMIC DNA]</scope>
    <source>
        <strain evidence="2 3">EAG3</strain>
    </source>
</reference>
<dbReference type="InterPro" id="IPR053151">
    <property type="entry name" value="RNase_H-like"/>
</dbReference>
<dbReference type="PANTHER" id="PTHR47723:SF4">
    <property type="entry name" value="PENTATRICOPEPTIDE REPEAT-CONTAINING-LIKE PROTEIN"/>
    <property type="match status" value="1"/>
</dbReference>
<dbReference type="AlphaFoldDB" id="A0A2S7N4L9"/>
<proteinExistence type="predicted"/>
<dbReference type="InterPro" id="IPR036397">
    <property type="entry name" value="RNaseH_sf"/>
</dbReference>
<evidence type="ECO:0000313" key="3">
    <source>
        <dbReference type="Proteomes" id="UP000239663"/>
    </source>
</evidence>
<dbReference type="EMBL" id="PKOZ01000001">
    <property type="protein sequence ID" value="PQD96979.1"/>
    <property type="molecule type" value="Genomic_DNA"/>
</dbReference>